<dbReference type="AlphaFoldDB" id="A0AAV6U1E6"/>
<evidence type="ECO:0000313" key="4">
    <source>
        <dbReference type="Proteomes" id="UP000827092"/>
    </source>
</evidence>
<evidence type="ECO:0000256" key="1">
    <source>
        <dbReference type="SAM" id="Coils"/>
    </source>
</evidence>
<keyword evidence="1" id="KW-0175">Coiled coil</keyword>
<feature type="transmembrane region" description="Helical" evidence="2">
    <location>
        <begin position="200"/>
        <end position="217"/>
    </location>
</feature>
<evidence type="ECO:0000256" key="2">
    <source>
        <dbReference type="SAM" id="Phobius"/>
    </source>
</evidence>
<comment type="caution">
    <text evidence="3">The sequence shown here is derived from an EMBL/GenBank/DDBJ whole genome shotgun (WGS) entry which is preliminary data.</text>
</comment>
<reference evidence="3 4" key="1">
    <citation type="journal article" date="2022" name="Nat. Ecol. Evol.">
        <title>A masculinizing supergene underlies an exaggerated male reproductive morph in a spider.</title>
        <authorList>
            <person name="Hendrickx F."/>
            <person name="De Corte Z."/>
            <person name="Sonet G."/>
            <person name="Van Belleghem S.M."/>
            <person name="Kostlbacher S."/>
            <person name="Vangestel C."/>
        </authorList>
    </citation>
    <scope>NUCLEOTIDE SEQUENCE [LARGE SCALE GENOMIC DNA]</scope>
    <source>
        <strain evidence="3">W744_W776</strain>
    </source>
</reference>
<dbReference type="EMBL" id="JAFNEN010000783">
    <property type="protein sequence ID" value="KAG8177369.1"/>
    <property type="molecule type" value="Genomic_DNA"/>
</dbReference>
<keyword evidence="2" id="KW-0472">Membrane</keyword>
<dbReference type="Proteomes" id="UP000827092">
    <property type="component" value="Unassembled WGS sequence"/>
</dbReference>
<sequence>MRVQDAADEISSKLEEVQHAADEFSSKLEEVQDAADEISSKLKEVHDAVEDICSKPNEVSRNTCTRLDRSPVENIDTKYMRIEECFCQKPENVCGSCKNVIRDSKELDVASSKVISSYTNTGIKKERNCSTGISAHARMQQSNNLSVISSHVNPDLKKEGNSDAAVRMMPQSNKLISRPKEIIYRPENPNGGGGNCARKLFFLAVGGLAFFAVWSFLMKICRP</sequence>
<proteinExistence type="predicted"/>
<accession>A0AAV6U1E6</accession>
<evidence type="ECO:0000313" key="3">
    <source>
        <dbReference type="EMBL" id="KAG8177369.1"/>
    </source>
</evidence>
<gene>
    <name evidence="3" type="ORF">JTE90_015925</name>
</gene>
<keyword evidence="2" id="KW-1133">Transmembrane helix</keyword>
<keyword evidence="4" id="KW-1185">Reference proteome</keyword>
<keyword evidence="2" id="KW-0812">Transmembrane</keyword>
<protein>
    <submittedName>
        <fullName evidence="3">Uncharacterized protein</fullName>
    </submittedName>
</protein>
<name>A0AAV6U1E6_9ARAC</name>
<organism evidence="3 4">
    <name type="scientific">Oedothorax gibbosus</name>
    <dbReference type="NCBI Taxonomy" id="931172"/>
    <lineage>
        <taxon>Eukaryota</taxon>
        <taxon>Metazoa</taxon>
        <taxon>Ecdysozoa</taxon>
        <taxon>Arthropoda</taxon>
        <taxon>Chelicerata</taxon>
        <taxon>Arachnida</taxon>
        <taxon>Araneae</taxon>
        <taxon>Araneomorphae</taxon>
        <taxon>Entelegynae</taxon>
        <taxon>Araneoidea</taxon>
        <taxon>Linyphiidae</taxon>
        <taxon>Erigoninae</taxon>
        <taxon>Oedothorax</taxon>
    </lineage>
</organism>
<dbReference type="Gene3D" id="1.10.287.950">
    <property type="entry name" value="Methyl-accepting chemotaxis protein"/>
    <property type="match status" value="1"/>
</dbReference>
<feature type="coiled-coil region" evidence="1">
    <location>
        <begin position="14"/>
        <end position="48"/>
    </location>
</feature>